<dbReference type="AlphaFoldDB" id="F6FPE4"/>
<dbReference type="InterPro" id="IPR052021">
    <property type="entry name" value="Type-I_RS_S_subunit"/>
</dbReference>
<evidence type="ECO:0000259" key="4">
    <source>
        <dbReference type="Pfam" id="PF01420"/>
    </source>
</evidence>
<evidence type="ECO:0000256" key="3">
    <source>
        <dbReference type="ARBA" id="ARBA00023125"/>
    </source>
</evidence>
<keyword evidence="6" id="KW-1185">Reference proteome</keyword>
<dbReference type="PANTHER" id="PTHR30408">
    <property type="entry name" value="TYPE-1 RESTRICTION ENZYME ECOKI SPECIFICITY PROTEIN"/>
    <property type="match status" value="1"/>
</dbReference>
<keyword evidence="2" id="KW-0680">Restriction system</keyword>
<dbReference type="HOGENOM" id="CLU_021095_2_2_11"/>
<dbReference type="eggNOG" id="COG0732">
    <property type="taxonomic scope" value="Bacteria"/>
</dbReference>
<organism evidence="6">
    <name type="scientific">Isoptericola variabilis (strain 225)</name>
    <dbReference type="NCBI Taxonomy" id="743718"/>
    <lineage>
        <taxon>Bacteria</taxon>
        <taxon>Bacillati</taxon>
        <taxon>Actinomycetota</taxon>
        <taxon>Actinomycetes</taxon>
        <taxon>Micrococcales</taxon>
        <taxon>Promicromonosporaceae</taxon>
        <taxon>Isoptericola</taxon>
    </lineage>
</organism>
<comment type="similarity">
    <text evidence="1">Belongs to the type-I restriction system S methylase family.</text>
</comment>
<dbReference type="InterPro" id="IPR044946">
    <property type="entry name" value="Restrct_endonuc_typeI_TRD_sf"/>
</dbReference>
<dbReference type="PANTHER" id="PTHR30408:SF12">
    <property type="entry name" value="TYPE I RESTRICTION ENZYME MJAVIII SPECIFICITY SUBUNIT"/>
    <property type="match status" value="1"/>
</dbReference>
<dbReference type="Gene3D" id="3.90.220.20">
    <property type="entry name" value="DNA methylase specificity domains"/>
    <property type="match status" value="2"/>
</dbReference>
<gene>
    <name evidence="5" type="ordered locus">Isova_0873</name>
</gene>
<evidence type="ECO:0000313" key="6">
    <source>
        <dbReference type="Proteomes" id="UP000009236"/>
    </source>
</evidence>
<sequence length="403" mass="44205">MAEPVTIGELARRGVLTFGDGYRTKRSEHGQPGYRIIRVADVRDSSVYLDGDDFVSASFAVQMGSKIAHAGDVLLTTKGTVGRVAVMPPHDEPAVYSPQLCYFRIHERHVLDPAYLRYWFDSAEFVGQASYLQGNSDMAPYISLTDLKGSRITLPPIEVQRAIAEVLGALDDKIAANTRLANAADALATVKFTAANRGDKKVVLSAMARFVNGRNFTKAATGQGRAVIRIAELNSGISGSTVWNDVEAQEDNVARAGDLLFAWSGSLTLRRWYLDEGVVNQHIFKVIPNEGYPLWLVHQVLQEKLQEFRDIAADKATTMGHIQRKHLDVPVRVPAQEEIAAMDPGMTALWQRALSAEREREALAALRDALLPALMSGRLRVRDAEQMVEDAAPGQSSVGAIVR</sequence>
<evidence type="ECO:0000313" key="5">
    <source>
        <dbReference type="EMBL" id="AEG43657.1"/>
    </source>
</evidence>
<dbReference type="Pfam" id="PF01420">
    <property type="entry name" value="Methylase_S"/>
    <property type="match status" value="1"/>
</dbReference>
<dbReference type="InterPro" id="IPR000055">
    <property type="entry name" value="Restrct_endonuc_typeI_TRD"/>
</dbReference>
<dbReference type="GO" id="GO:0003677">
    <property type="term" value="F:DNA binding"/>
    <property type="evidence" value="ECO:0007669"/>
    <property type="project" value="UniProtKB-KW"/>
</dbReference>
<accession>F6FPE4</accession>
<proteinExistence type="inferred from homology"/>
<dbReference type="GO" id="GO:0009307">
    <property type="term" value="P:DNA restriction-modification system"/>
    <property type="evidence" value="ECO:0007669"/>
    <property type="project" value="UniProtKB-KW"/>
</dbReference>
<protein>
    <submittedName>
        <fullName evidence="5">Restriction modification system DNA specificity domain protein</fullName>
    </submittedName>
</protein>
<reference evidence="5 6" key="1">
    <citation type="submission" date="2011-05" db="EMBL/GenBank/DDBJ databases">
        <title>Complete sequence of Isoptericola variabilis 225.</title>
        <authorList>
            <consortium name="US DOE Joint Genome Institute"/>
            <person name="Lucas S."/>
            <person name="Han J."/>
            <person name="Lapidus A."/>
            <person name="Cheng J.-F."/>
            <person name="Goodwin L."/>
            <person name="Pitluck S."/>
            <person name="Peters L."/>
            <person name="Mikhailova N."/>
            <person name="Zeytun A."/>
            <person name="Han C."/>
            <person name="Tapia R."/>
            <person name="Land M."/>
            <person name="Hauser L."/>
            <person name="Kyrpides N."/>
            <person name="Ivanova N."/>
            <person name="Pagani I."/>
            <person name="Siebers A."/>
            <person name="Allgaier M."/>
            <person name="Thelen M."/>
            <person name="Hugenholtz P."/>
            <person name="Gladden J."/>
            <person name="Woyke T."/>
        </authorList>
    </citation>
    <scope>NUCLEOTIDE SEQUENCE [LARGE SCALE GENOMIC DNA]</scope>
    <source>
        <strain evidence="6">225</strain>
    </source>
</reference>
<dbReference type="SUPFAM" id="SSF116734">
    <property type="entry name" value="DNA methylase specificity domain"/>
    <property type="match status" value="2"/>
</dbReference>
<dbReference type="STRING" id="743718.Isova_0873"/>
<dbReference type="CDD" id="cd16961">
    <property type="entry name" value="RMtype1_S_TRD-CR_like"/>
    <property type="match status" value="1"/>
</dbReference>
<keyword evidence="3" id="KW-0238">DNA-binding</keyword>
<dbReference type="REBASE" id="36470">
    <property type="entry name" value="S.Iva225ORF872P"/>
</dbReference>
<dbReference type="EMBL" id="CP002810">
    <property type="protein sequence ID" value="AEG43657.1"/>
    <property type="molecule type" value="Genomic_DNA"/>
</dbReference>
<dbReference type="RefSeq" id="WP_013838049.1">
    <property type="nucleotide sequence ID" value="NC_015588.1"/>
</dbReference>
<evidence type="ECO:0000256" key="2">
    <source>
        <dbReference type="ARBA" id="ARBA00022747"/>
    </source>
</evidence>
<feature type="domain" description="Type I restriction modification DNA specificity" evidence="4">
    <location>
        <begin position="21"/>
        <end position="182"/>
    </location>
</feature>
<evidence type="ECO:0000256" key="1">
    <source>
        <dbReference type="ARBA" id="ARBA00010923"/>
    </source>
</evidence>
<name>F6FPE4_ISOV2</name>
<dbReference type="KEGG" id="iva:Isova_0873"/>
<dbReference type="Proteomes" id="UP000009236">
    <property type="component" value="Chromosome"/>
</dbReference>